<feature type="coiled-coil region" evidence="3">
    <location>
        <begin position="762"/>
        <end position="789"/>
    </location>
</feature>
<dbReference type="EMBL" id="AB428573">
    <property type="protein sequence ID" value="BAN10245.1"/>
    <property type="molecule type" value="mRNA"/>
</dbReference>
<comment type="catalytic activity">
    <reaction evidence="2">
        <text>a 1,2-diacyl-sn-glycero-3-phospho-(1D-myo-inositol-4,5-bisphosphate) + H2O = 1D-myo-inositol 1,4,5-trisphosphate + a 1,2-diacyl-sn-glycerol + H(+)</text>
        <dbReference type="Rhea" id="RHEA:33179"/>
        <dbReference type="ChEBI" id="CHEBI:15377"/>
        <dbReference type="ChEBI" id="CHEBI:15378"/>
        <dbReference type="ChEBI" id="CHEBI:17815"/>
        <dbReference type="ChEBI" id="CHEBI:58456"/>
        <dbReference type="ChEBI" id="CHEBI:203600"/>
        <dbReference type="EC" id="3.1.4.11"/>
    </reaction>
</comment>
<dbReference type="Gene3D" id="3.20.20.190">
    <property type="entry name" value="Phosphatidylinositol (PI) phosphodiesterase"/>
    <property type="match status" value="1"/>
</dbReference>
<dbReference type="Pfam" id="PF00388">
    <property type="entry name" value="PI-PLC-X"/>
    <property type="match status" value="1"/>
</dbReference>
<dbReference type="InterPro" id="IPR000008">
    <property type="entry name" value="C2_dom"/>
</dbReference>
<dbReference type="SUPFAM" id="SSF47473">
    <property type="entry name" value="EF-hand"/>
    <property type="match status" value="1"/>
</dbReference>
<dbReference type="InterPro" id="IPR011992">
    <property type="entry name" value="EF-hand-dom_pair"/>
</dbReference>
<dbReference type="EC" id="3.1.4.11" evidence="2"/>
<dbReference type="InterPro" id="IPR035892">
    <property type="entry name" value="C2_domain_sf"/>
</dbReference>
<dbReference type="InterPro" id="IPR015359">
    <property type="entry name" value="PLC_EF-hand-like"/>
</dbReference>
<sequence>MRTFTSNSLFEISLEEESEKVPRTAHIRFLRCKDLPQMDSNGKADPYIVCYGKVGKTRFDRFQSPVIPETLNPDWTDGYSDEDMTAQIKLQTGCSIVIEVWDEDIGFLSRTLERDDFVGKVVISDEDLKKNINQFDTDAIEDTNLNFVDSISMSNTRISDSNKGKRVISYTKSIHKRTNTGPARGTIEFELYIFSEAVQQGANDMFTKIVGKDKGSLSGGIPLKHLQEKLQKIGILLDEAQVEKEFAVIDDGDKTLQEKELREFLKRINVRDVIRDVFKEYMSEEKYMKPDDFLNFWEKFQFEEMLEEDRRSLFKRYGVHSHGKNEILCFDGFQKIMLSRSNAIEKPRAMKLPLSLDSPFSHYQINASHNTYLEGRQALTYASTSGYSSALELGCRCLELDVWDGSSEPVIKHGNMSASCTLRSVCKVILEYAFTPDKPRYPVILSLEIHCKKKGKDAMAKIFAKVFQKHLVTREEMYRNPNSMTPSHWMDRILLKAKDKDDSELAKLITIPAVKFVNWGYHKSQSTPNQCTSFDESRAATLCTNSYPEFTGFNSRQLSRIYPSATRVDSSNFNPVGYWAAGCSLVALNFQTRDDFMLLNHGNFTRHQGCGYILKPDYKLNGDDTTLKKVAQQNYELETQVLDGWNIKSPNLDFTRETCISVSIFSPFLPVQTKITQKSGSQTNPVFNETFKFEVMNIEDSFILFKAFNGENLHSYFSFPISQLRQGYRTVHLRCPKTNKHMLSNLFVKFSVREKKDVLQALQTLEQDNFQLRLRVTELEQRLAQLEARLGPQ</sequence>
<dbReference type="AlphaFoldDB" id="M5ANX1"/>
<dbReference type="Pfam" id="PF00168">
    <property type="entry name" value="C2"/>
    <property type="match status" value="2"/>
</dbReference>
<dbReference type="SMART" id="SM00149">
    <property type="entry name" value="PLCYc"/>
    <property type="match status" value="1"/>
</dbReference>
<keyword evidence="3" id="KW-0175">Coiled coil</keyword>
<dbReference type="InterPro" id="IPR001192">
    <property type="entry name" value="PI-PLC_fam"/>
</dbReference>
<dbReference type="SMART" id="SM00239">
    <property type="entry name" value="C2"/>
    <property type="match status" value="2"/>
</dbReference>
<dbReference type="PANTHER" id="PTHR10336">
    <property type="entry name" value="PHOSPHOINOSITIDE-SPECIFIC PHOSPHOLIPASE C FAMILY PROTEIN"/>
    <property type="match status" value="1"/>
</dbReference>
<feature type="domain" description="PI-PLC Y-box" evidence="5">
    <location>
        <begin position="513"/>
        <end position="618"/>
    </location>
</feature>
<organism evidence="6">
    <name type="scientific">Amoeba proteus</name>
    <name type="common">Amoeba</name>
    <name type="synonym">Chaos diffluens</name>
    <dbReference type="NCBI Taxonomy" id="5775"/>
    <lineage>
        <taxon>Eukaryota</taxon>
        <taxon>Amoebozoa</taxon>
        <taxon>Tubulinea</taxon>
        <taxon>Elardia</taxon>
        <taxon>Euamoebida</taxon>
        <taxon>Amoebidae</taxon>
        <taxon>Amoeba</taxon>
    </lineage>
</organism>
<reference evidence="6" key="1">
    <citation type="submission" date="2008-03" db="EMBL/GenBank/DDBJ databases">
        <title>Cloning of phospholipase C-like molecule from Amoeba proteus.</title>
        <authorList>
            <person name="Shinki R."/>
            <person name="Hirata H."/>
            <person name="Shimmen T."/>
            <person name="Sonobe S."/>
            <person name="Yagisawa H."/>
        </authorList>
    </citation>
    <scope>NUCLEOTIDE SEQUENCE</scope>
</reference>
<dbReference type="PANTHER" id="PTHR10336:SF82">
    <property type="entry name" value="PHOSPHOINOSITIDE PHOSPHOLIPASE C"/>
    <property type="match status" value="1"/>
</dbReference>
<dbReference type="InterPro" id="IPR017946">
    <property type="entry name" value="PLC-like_Pdiesterase_TIM-brl"/>
</dbReference>
<dbReference type="PROSITE" id="PS50008">
    <property type="entry name" value="PIPLC_Y_DOMAIN"/>
    <property type="match status" value="1"/>
</dbReference>
<evidence type="ECO:0000259" key="5">
    <source>
        <dbReference type="PROSITE" id="PS50008"/>
    </source>
</evidence>
<dbReference type="GO" id="GO:0048015">
    <property type="term" value="P:phosphatidylinositol-mediated signaling"/>
    <property type="evidence" value="ECO:0007669"/>
    <property type="project" value="TreeGrafter"/>
</dbReference>
<dbReference type="GO" id="GO:0051209">
    <property type="term" value="P:release of sequestered calcium ion into cytosol"/>
    <property type="evidence" value="ECO:0007669"/>
    <property type="project" value="TreeGrafter"/>
</dbReference>
<name>M5ANX1_AMOPR</name>
<dbReference type="GO" id="GO:0016042">
    <property type="term" value="P:lipid catabolic process"/>
    <property type="evidence" value="ECO:0007669"/>
    <property type="project" value="UniProtKB-KW"/>
</dbReference>
<evidence type="ECO:0000259" key="4">
    <source>
        <dbReference type="PROSITE" id="PS50004"/>
    </source>
</evidence>
<dbReference type="CDD" id="cd15898">
    <property type="entry name" value="EFh_PI-PLC"/>
    <property type="match status" value="1"/>
</dbReference>
<dbReference type="CDD" id="cd00275">
    <property type="entry name" value="C2_PLC_like"/>
    <property type="match status" value="1"/>
</dbReference>
<dbReference type="InterPro" id="IPR001711">
    <property type="entry name" value="PLipase_C_Pinositol-sp_Y"/>
</dbReference>
<dbReference type="PROSITE" id="PS50007">
    <property type="entry name" value="PIPLC_X_DOMAIN"/>
    <property type="match status" value="1"/>
</dbReference>
<protein>
    <recommendedName>
        <fullName evidence="2">Phosphoinositide phospholipase C</fullName>
        <ecNumber evidence="2">3.1.4.11</ecNumber>
    </recommendedName>
</protein>
<evidence type="ECO:0000313" key="6">
    <source>
        <dbReference type="EMBL" id="BAN10245.1"/>
    </source>
</evidence>
<keyword evidence="2" id="KW-0443">Lipid metabolism</keyword>
<keyword evidence="2" id="KW-0378">Hydrolase</keyword>
<dbReference type="Pfam" id="PF00387">
    <property type="entry name" value="PI-PLC-Y"/>
    <property type="match status" value="1"/>
</dbReference>
<evidence type="ECO:0000256" key="3">
    <source>
        <dbReference type="SAM" id="Coils"/>
    </source>
</evidence>
<proteinExistence type="evidence at transcript level"/>
<dbReference type="Gene3D" id="1.10.238.10">
    <property type="entry name" value="EF-hand"/>
    <property type="match status" value="1"/>
</dbReference>
<dbReference type="SUPFAM" id="SSF49562">
    <property type="entry name" value="C2 domain (Calcium/lipid-binding domain, CaLB)"/>
    <property type="match status" value="2"/>
</dbReference>
<evidence type="ECO:0000256" key="2">
    <source>
        <dbReference type="RuleBase" id="RU361133"/>
    </source>
</evidence>
<dbReference type="CDD" id="cd08558">
    <property type="entry name" value="PI-PLCc_eukaryota"/>
    <property type="match status" value="1"/>
</dbReference>
<dbReference type="InterPro" id="IPR000909">
    <property type="entry name" value="PLipase_C_PInositol-sp_X_dom"/>
</dbReference>
<dbReference type="SMART" id="SM00148">
    <property type="entry name" value="PLCXc"/>
    <property type="match status" value="1"/>
</dbReference>
<keyword evidence="2" id="KW-0442">Lipid degradation</keyword>
<dbReference type="GO" id="GO:0004435">
    <property type="term" value="F:phosphatidylinositol-4,5-bisphosphate phospholipase C activity"/>
    <property type="evidence" value="ECO:0007669"/>
    <property type="project" value="UniProtKB-EC"/>
</dbReference>
<dbReference type="Gene3D" id="2.60.40.150">
    <property type="entry name" value="C2 domain"/>
    <property type="match status" value="2"/>
</dbReference>
<accession>M5ANX1</accession>
<dbReference type="SUPFAM" id="SSF51695">
    <property type="entry name" value="PLC-like phosphodiesterases"/>
    <property type="match status" value="1"/>
</dbReference>
<gene>
    <name evidence="6" type="primary">PLC</name>
</gene>
<dbReference type="CDD" id="cd00030">
    <property type="entry name" value="C2"/>
    <property type="match status" value="1"/>
</dbReference>
<dbReference type="PROSITE" id="PS50004">
    <property type="entry name" value="C2"/>
    <property type="match status" value="1"/>
</dbReference>
<feature type="domain" description="C2" evidence="4">
    <location>
        <begin position="6"/>
        <end position="139"/>
    </location>
</feature>
<dbReference type="PRINTS" id="PR00390">
    <property type="entry name" value="PHPHLIPASEC"/>
</dbReference>
<evidence type="ECO:0000256" key="1">
    <source>
        <dbReference type="ARBA" id="ARBA00023224"/>
    </source>
</evidence>
<dbReference type="Pfam" id="PF09279">
    <property type="entry name" value="EF-hand_like"/>
    <property type="match status" value="1"/>
</dbReference>
<keyword evidence="1" id="KW-0807">Transducer</keyword>